<reference evidence="1 2" key="1">
    <citation type="journal article" date="2019" name="Commun. Biol.">
        <title>The bagworm genome reveals a unique fibroin gene that provides high tensile strength.</title>
        <authorList>
            <person name="Kono N."/>
            <person name="Nakamura H."/>
            <person name="Ohtoshi R."/>
            <person name="Tomita M."/>
            <person name="Numata K."/>
            <person name="Arakawa K."/>
        </authorList>
    </citation>
    <scope>NUCLEOTIDE SEQUENCE [LARGE SCALE GENOMIC DNA]</scope>
</reference>
<evidence type="ECO:0000313" key="2">
    <source>
        <dbReference type="Proteomes" id="UP000299102"/>
    </source>
</evidence>
<dbReference type="OrthoDB" id="425681at2759"/>
<protein>
    <submittedName>
        <fullName evidence="1">Uncharacterized protein</fullName>
    </submittedName>
</protein>
<dbReference type="EMBL" id="BGZK01000459">
    <property type="protein sequence ID" value="GBP44845.1"/>
    <property type="molecule type" value="Genomic_DNA"/>
</dbReference>
<keyword evidence="2" id="KW-1185">Reference proteome</keyword>
<dbReference type="Proteomes" id="UP000299102">
    <property type="component" value="Unassembled WGS sequence"/>
</dbReference>
<proteinExistence type="predicted"/>
<sequence>MVNKINDSVKKKGMRVNVGKTKVMVFERGESTTECDILIENEKVDQAKEFVYLENKENGALLAIMNGKRVSVSALLAICDGVLIFTLMHGSESWVWQKKNESEINAVDMQSLRSICEVPRNDRYRNSDVV</sequence>
<name>A0A4C1W412_EUMVA</name>
<accession>A0A4C1W412</accession>
<dbReference type="AlphaFoldDB" id="A0A4C1W412"/>
<gene>
    <name evidence="1" type="ORF">EVAR_75714_1</name>
</gene>
<organism evidence="1 2">
    <name type="scientific">Eumeta variegata</name>
    <name type="common">Bagworm moth</name>
    <name type="synonym">Eumeta japonica</name>
    <dbReference type="NCBI Taxonomy" id="151549"/>
    <lineage>
        <taxon>Eukaryota</taxon>
        <taxon>Metazoa</taxon>
        <taxon>Ecdysozoa</taxon>
        <taxon>Arthropoda</taxon>
        <taxon>Hexapoda</taxon>
        <taxon>Insecta</taxon>
        <taxon>Pterygota</taxon>
        <taxon>Neoptera</taxon>
        <taxon>Endopterygota</taxon>
        <taxon>Lepidoptera</taxon>
        <taxon>Glossata</taxon>
        <taxon>Ditrysia</taxon>
        <taxon>Tineoidea</taxon>
        <taxon>Psychidae</taxon>
        <taxon>Oiketicinae</taxon>
        <taxon>Eumeta</taxon>
    </lineage>
</organism>
<comment type="caution">
    <text evidence="1">The sequence shown here is derived from an EMBL/GenBank/DDBJ whole genome shotgun (WGS) entry which is preliminary data.</text>
</comment>
<evidence type="ECO:0000313" key="1">
    <source>
        <dbReference type="EMBL" id="GBP44845.1"/>
    </source>
</evidence>